<evidence type="ECO:0000256" key="1">
    <source>
        <dbReference type="ARBA" id="ARBA00006638"/>
    </source>
</evidence>
<keyword evidence="3" id="KW-0234">DNA repair</keyword>
<reference evidence="5 7" key="2">
    <citation type="submission" date="2018-06" db="EMBL/GenBank/DDBJ databases">
        <authorList>
            <consortium name="Pathogen Informatics"/>
            <person name="Doyle S."/>
        </authorList>
    </citation>
    <scope>NUCLEOTIDE SEQUENCE [LARGE SCALE GENOMIC DNA]</scope>
    <source>
        <strain evidence="5 7">NCTC13560</strain>
    </source>
</reference>
<dbReference type="EMBL" id="FTMF01000015">
    <property type="protein sequence ID" value="SIR25147.1"/>
    <property type="molecule type" value="Genomic_DNA"/>
</dbReference>
<sequence>MNLKDLKKPLQLKWRVKALKPDNKNPKEMVLVPYVDARQVQDRLDDVLEARNWQDDYFEVKGKQFCKIGIKIGEEWIWKGDSGIESHLDPTKGETSDAFKRAAVHWGINRDTYELGEITIKCKVVNELPVPVDSKGNQLSGDTLLAECKRISALKDSELKFDRNVLPLKSAIITEVKKTRSNSRKKAEPLP</sequence>
<dbReference type="RefSeq" id="WP_076562378.1">
    <property type="nucleotide sequence ID" value="NZ_CP033929.1"/>
</dbReference>
<dbReference type="InterPro" id="IPR041247">
    <property type="entry name" value="Rad52_fam"/>
</dbReference>
<dbReference type="GO" id="GO:0006281">
    <property type="term" value="P:DNA repair"/>
    <property type="evidence" value="ECO:0007669"/>
    <property type="project" value="UniProtKB-KW"/>
</dbReference>
<organism evidence="5 7">
    <name type="scientific">Chryseobacterium indoltheticum</name>
    <dbReference type="NCBI Taxonomy" id="254"/>
    <lineage>
        <taxon>Bacteria</taxon>
        <taxon>Pseudomonadati</taxon>
        <taxon>Bacteroidota</taxon>
        <taxon>Flavobacteriia</taxon>
        <taxon>Flavobacteriales</taxon>
        <taxon>Weeksellaceae</taxon>
        <taxon>Chryseobacterium group</taxon>
        <taxon>Chryseobacterium</taxon>
    </lineage>
</organism>
<proteinExistence type="inferred from homology"/>
<name>A0A381FA47_9FLAO</name>
<evidence type="ECO:0000313" key="7">
    <source>
        <dbReference type="Proteomes" id="UP000255231"/>
    </source>
</evidence>
<evidence type="ECO:0000313" key="4">
    <source>
        <dbReference type="EMBL" id="SIR25147.1"/>
    </source>
</evidence>
<dbReference type="OrthoDB" id="9805874at2"/>
<reference evidence="4 6" key="1">
    <citation type="submission" date="2017-01" db="EMBL/GenBank/DDBJ databases">
        <authorList>
            <person name="Varghese N."/>
            <person name="Submissions S."/>
        </authorList>
    </citation>
    <scope>NUCLEOTIDE SEQUENCE [LARGE SCALE GENOMIC DNA]</scope>
    <source>
        <strain evidence="4 6">ATCC 27950</strain>
    </source>
</reference>
<accession>A0A381FA47</accession>
<dbReference type="AlphaFoldDB" id="A0A381FA47"/>
<evidence type="ECO:0000256" key="2">
    <source>
        <dbReference type="ARBA" id="ARBA00022763"/>
    </source>
</evidence>
<dbReference type="EMBL" id="UFVS01000001">
    <property type="protein sequence ID" value="SUX43451.1"/>
    <property type="molecule type" value="Genomic_DNA"/>
</dbReference>
<evidence type="ECO:0000313" key="6">
    <source>
        <dbReference type="Proteomes" id="UP000185725"/>
    </source>
</evidence>
<dbReference type="GeneID" id="303673463"/>
<dbReference type="Proteomes" id="UP000185725">
    <property type="component" value="Unassembled WGS sequence"/>
</dbReference>
<comment type="similarity">
    <text evidence="1">Belongs to the RAD52 family.</text>
</comment>
<gene>
    <name evidence="5" type="primary">ddrA</name>
    <name evidence="5" type="ORF">NCTC13560_02027</name>
    <name evidence="4" type="ORF">SAMN05421682_115124</name>
</gene>
<dbReference type="Pfam" id="PF04098">
    <property type="entry name" value="Rad52_Rad22"/>
    <property type="match status" value="1"/>
</dbReference>
<keyword evidence="6" id="KW-1185">Reference proteome</keyword>
<evidence type="ECO:0000256" key="3">
    <source>
        <dbReference type="ARBA" id="ARBA00023204"/>
    </source>
</evidence>
<protein>
    <submittedName>
        <fullName evidence="5">DNA damage response protein A</fullName>
    </submittedName>
    <submittedName>
        <fullName evidence="4">Rad52/22 family double-strand break repair protein</fullName>
    </submittedName>
</protein>
<evidence type="ECO:0000313" key="5">
    <source>
        <dbReference type="EMBL" id="SUX43451.1"/>
    </source>
</evidence>
<keyword evidence="2" id="KW-0227">DNA damage</keyword>
<dbReference type="Proteomes" id="UP000255231">
    <property type="component" value="Unassembled WGS sequence"/>
</dbReference>